<comment type="subcellular location">
    <subcellularLocation>
        <location evidence="1 7">Nucleus</location>
    </subcellularLocation>
</comment>
<name>A0AAN8EKK8_9EURO</name>
<feature type="region of interest" description="Disordered" evidence="8">
    <location>
        <begin position="114"/>
        <end position="134"/>
    </location>
</feature>
<reference evidence="10 11" key="1">
    <citation type="submission" date="2022-12" db="EMBL/GenBank/DDBJ databases">
        <title>Genomic features and morphological characterization of a novel Knufia sp. strain isolated from spacecraft assembly facility.</title>
        <authorList>
            <person name="Teixeira M."/>
            <person name="Chander A.M."/>
            <person name="Stajich J.E."/>
            <person name="Venkateswaran K."/>
        </authorList>
    </citation>
    <scope>NUCLEOTIDE SEQUENCE [LARGE SCALE GENOMIC DNA]</scope>
    <source>
        <strain evidence="10 11">FJI-L2-BK-P2</strain>
    </source>
</reference>
<dbReference type="AlphaFoldDB" id="A0AAN8EKK8"/>
<dbReference type="GO" id="GO:0045944">
    <property type="term" value="P:positive regulation of transcription by RNA polymerase II"/>
    <property type="evidence" value="ECO:0007669"/>
    <property type="project" value="UniProtKB-ARBA"/>
</dbReference>
<dbReference type="GO" id="GO:0003712">
    <property type="term" value="F:transcription coregulator activity"/>
    <property type="evidence" value="ECO:0007669"/>
    <property type="project" value="InterPro"/>
</dbReference>
<evidence type="ECO:0000256" key="4">
    <source>
        <dbReference type="ARBA" id="ARBA00023159"/>
    </source>
</evidence>
<organism evidence="10 11">
    <name type="scientific">Knufia fluminis</name>
    <dbReference type="NCBI Taxonomy" id="191047"/>
    <lineage>
        <taxon>Eukaryota</taxon>
        <taxon>Fungi</taxon>
        <taxon>Dikarya</taxon>
        <taxon>Ascomycota</taxon>
        <taxon>Pezizomycotina</taxon>
        <taxon>Eurotiomycetes</taxon>
        <taxon>Chaetothyriomycetidae</taxon>
        <taxon>Chaetothyriales</taxon>
        <taxon>Trichomeriaceae</taxon>
        <taxon>Knufia</taxon>
    </lineage>
</organism>
<proteinExistence type="inferred from homology"/>
<keyword evidence="5 7" id="KW-0804">Transcription</keyword>
<evidence type="ECO:0000256" key="7">
    <source>
        <dbReference type="RuleBase" id="RU364059"/>
    </source>
</evidence>
<sequence length="707" mass="78391">MATPTRSQMASTPKNPLTATPNRSNASPRPNLGAIGHKTVAGKSPAVKTPASLHAHTHRISVSSHPTSTPFAASTMPDQLMNMDSPAAALMGLGPSGLTPLPLAQDGLGISTGFPGAPSVQDGHTSKNPQKERHDRLKEIAEILKKKSQPKGVSRSNVQTVAKVHGFDHYYDEDEPDILQLAGKEYVVVDVVWGSNESNVAEKVRLKLNDPAAGEDEIVQKNASRVLTSNLTEDSNERLPWHDLTDFSANLEYLSELERVSTGSGTSCFKIIDNLYDTFQKIWIEEKKRMKWRHDFHHLCQSNVGAPKKDADRRLGMTTRYWTRGRNFYAKDELKAELKDEADDWTVRFSIEPGSPSMATSQKWLAEDSLSSTARAEDIFHDSAVDKPSWLDPLTSNTKADTNTMDIGQSAASTKTLDVHFVCSLDPGILLPYHVAQTLNDTANVLEMRPEHMSTFQRSLHKEKEPSVMSGTRWTRDQHTFSKSGEHTQRMHSYILYTGKHDWAYPVTKLSFSHPRQYADTLPTLRQYALVNCLLQSIAPLPGTKPTASAPEPSKTPSWKDGKEMVIRDGKEIWVRSTRPKLESKLDAIMDSSKTAALVYDGALPIDVQLDTASTAATTKSCKVIITISVSASIFSRKVLASLKAQNFLRLDVEILPNGIVEVVNIIGVELEKEKMDDLKKRLARVVRCMEDVGMAVAWTIRELESF</sequence>
<evidence type="ECO:0000256" key="1">
    <source>
        <dbReference type="ARBA" id="ARBA00004123"/>
    </source>
</evidence>
<keyword evidence="3 7" id="KW-0805">Transcription regulation</keyword>
<keyword evidence="11" id="KW-1185">Reference proteome</keyword>
<feature type="compositionally biased region" description="Polar residues" evidence="8">
    <location>
        <begin position="1"/>
        <end position="28"/>
    </location>
</feature>
<comment type="function">
    <text evidence="7">Component of the Mediator complex, a coactivator involved in the regulated transcription of nearly all RNA polymerase II-dependent genes. Mediator functions as a bridge to convey information from gene-specific regulatory proteins to the basal RNA polymerase II transcription machinery. Mediator is recruited to promoters by direct interactions with regulatory proteins and serves as a scaffold for the assembly of a functional preinitiation complex with RNA polymerase II and the general transcription factors.</text>
</comment>
<evidence type="ECO:0000256" key="5">
    <source>
        <dbReference type="ARBA" id="ARBA00023163"/>
    </source>
</evidence>
<feature type="domain" description="Mediator complex subunit Med1" evidence="9">
    <location>
        <begin position="139"/>
        <end position="538"/>
    </location>
</feature>
<dbReference type="GO" id="GO:0016592">
    <property type="term" value="C:mediator complex"/>
    <property type="evidence" value="ECO:0007669"/>
    <property type="project" value="InterPro"/>
</dbReference>
<dbReference type="EMBL" id="JAKLMC020000002">
    <property type="protein sequence ID" value="KAK5957929.1"/>
    <property type="molecule type" value="Genomic_DNA"/>
</dbReference>
<dbReference type="Pfam" id="PF10744">
    <property type="entry name" value="Med1"/>
    <property type="match status" value="1"/>
</dbReference>
<comment type="caution">
    <text evidence="10">The sequence shown here is derived from an EMBL/GenBank/DDBJ whole genome shotgun (WGS) entry which is preliminary data.</text>
</comment>
<protein>
    <recommendedName>
        <fullName evidence="7">Mediator of RNA polymerase II transcription subunit 1</fullName>
    </recommendedName>
    <alternativeName>
        <fullName evidence="7">Mediator complex subunit 1</fullName>
    </alternativeName>
</protein>
<evidence type="ECO:0000256" key="3">
    <source>
        <dbReference type="ARBA" id="ARBA00023015"/>
    </source>
</evidence>
<keyword evidence="4 7" id="KW-0010">Activator</keyword>
<evidence type="ECO:0000313" key="11">
    <source>
        <dbReference type="Proteomes" id="UP001316803"/>
    </source>
</evidence>
<evidence type="ECO:0000313" key="10">
    <source>
        <dbReference type="EMBL" id="KAK5957929.1"/>
    </source>
</evidence>
<dbReference type="Proteomes" id="UP001316803">
    <property type="component" value="Unassembled WGS sequence"/>
</dbReference>
<keyword evidence="6 7" id="KW-0539">Nucleus</keyword>
<gene>
    <name evidence="10" type="ORF">OHC33_001119</name>
</gene>
<feature type="region of interest" description="Disordered" evidence="8">
    <location>
        <begin position="1"/>
        <end position="35"/>
    </location>
</feature>
<evidence type="ECO:0000259" key="9">
    <source>
        <dbReference type="Pfam" id="PF10744"/>
    </source>
</evidence>
<comment type="similarity">
    <text evidence="2 7">Belongs to the Mediator complex subunit 1 family.</text>
</comment>
<evidence type="ECO:0000256" key="6">
    <source>
        <dbReference type="ARBA" id="ARBA00023242"/>
    </source>
</evidence>
<evidence type="ECO:0000256" key="8">
    <source>
        <dbReference type="SAM" id="MobiDB-lite"/>
    </source>
</evidence>
<dbReference type="PANTHER" id="PTHR35041:SF4">
    <property type="entry name" value="MEDIATOR OF RNA POLYMERASE II TRANSCRIPTION SUBUNIT 1"/>
    <property type="match status" value="1"/>
</dbReference>
<dbReference type="PANTHER" id="PTHR35041">
    <property type="entry name" value="MEDIATOR OF RNA POLYMERASE II TRANSCRIPTION SUBUNIT 1"/>
    <property type="match status" value="1"/>
</dbReference>
<evidence type="ECO:0000256" key="2">
    <source>
        <dbReference type="ARBA" id="ARBA00006210"/>
    </source>
</evidence>
<accession>A0AAN8EKK8</accession>
<dbReference type="InterPro" id="IPR019680">
    <property type="entry name" value="Mediator_Med1"/>
</dbReference>